<evidence type="ECO:0000313" key="2">
    <source>
        <dbReference type="EMBL" id="EZH71455.1"/>
    </source>
</evidence>
<reference evidence="2 3" key="1">
    <citation type="submission" date="2014-04" db="EMBL/GenBank/DDBJ databases">
        <title>Aquimarina sp. 22II-S11-z7 Genome Sequencing.</title>
        <authorList>
            <person name="Lai Q."/>
        </authorList>
    </citation>
    <scope>NUCLEOTIDE SEQUENCE [LARGE SCALE GENOMIC DNA]</scope>
    <source>
        <strain evidence="2 3">22II-S11-z7</strain>
    </source>
</reference>
<comment type="caution">
    <text evidence="2">The sequence shown here is derived from an EMBL/GenBank/DDBJ whole genome shotgun (WGS) entry which is preliminary data.</text>
</comment>
<name>A0A023BN10_9FLAO</name>
<dbReference type="AlphaFoldDB" id="A0A023BN10"/>
<evidence type="ECO:0000256" key="1">
    <source>
        <dbReference type="SAM" id="Phobius"/>
    </source>
</evidence>
<dbReference type="RefSeq" id="WP_025667589.1">
    <property type="nucleotide sequence ID" value="NZ_AQRA01000016.1"/>
</dbReference>
<gene>
    <name evidence="2" type="ORF">ATO12_07605</name>
</gene>
<dbReference type="STRING" id="1317122.ATO12_07605"/>
<keyword evidence="1" id="KW-0812">Transmembrane</keyword>
<sequence length="98" mass="10601">MIKKEIIIGFTIGLLTNIIGFIICVFIFSALSSQGLSFTEMIKASAENDSLGSLIALGAMPNLLIFFLFLRKNNIYRARGVLLATLIAAICIAISKFG</sequence>
<dbReference type="Proteomes" id="UP000023541">
    <property type="component" value="Unassembled WGS sequence"/>
</dbReference>
<keyword evidence="3" id="KW-1185">Reference proteome</keyword>
<dbReference type="EMBL" id="AQRA01000016">
    <property type="protein sequence ID" value="EZH71455.1"/>
    <property type="molecule type" value="Genomic_DNA"/>
</dbReference>
<feature type="transmembrane region" description="Helical" evidence="1">
    <location>
        <begin position="7"/>
        <end position="31"/>
    </location>
</feature>
<dbReference type="OrthoDB" id="1362378at2"/>
<organism evidence="2 3">
    <name type="scientific">Aquimarina atlantica</name>
    <dbReference type="NCBI Taxonomy" id="1317122"/>
    <lineage>
        <taxon>Bacteria</taxon>
        <taxon>Pseudomonadati</taxon>
        <taxon>Bacteroidota</taxon>
        <taxon>Flavobacteriia</taxon>
        <taxon>Flavobacteriales</taxon>
        <taxon>Flavobacteriaceae</taxon>
        <taxon>Aquimarina</taxon>
    </lineage>
</organism>
<dbReference type="eggNOG" id="ENOG5032Y3H">
    <property type="taxonomic scope" value="Bacteria"/>
</dbReference>
<proteinExistence type="predicted"/>
<keyword evidence="1" id="KW-0472">Membrane</keyword>
<feature type="transmembrane region" description="Helical" evidence="1">
    <location>
        <begin position="81"/>
        <end position="97"/>
    </location>
</feature>
<keyword evidence="1" id="KW-1133">Transmembrane helix</keyword>
<protein>
    <submittedName>
        <fullName evidence="2">Membrane protein</fullName>
    </submittedName>
</protein>
<feature type="transmembrane region" description="Helical" evidence="1">
    <location>
        <begin position="51"/>
        <end position="69"/>
    </location>
</feature>
<evidence type="ECO:0000313" key="3">
    <source>
        <dbReference type="Proteomes" id="UP000023541"/>
    </source>
</evidence>
<accession>A0A023BN10</accession>